<accession>A0ABV6MHR7</accession>
<evidence type="ECO:0000313" key="4">
    <source>
        <dbReference type="Proteomes" id="UP001589867"/>
    </source>
</evidence>
<protein>
    <submittedName>
        <fullName evidence="3">ISAs1 family transposase</fullName>
    </submittedName>
</protein>
<dbReference type="RefSeq" id="WP_377263003.1">
    <property type="nucleotide sequence ID" value="NZ_JBHLUH010000116.1"/>
</dbReference>
<sequence length="442" mass="47732">MSSSSPIGPVVDHLADLALWEAELAVGSVGAESAVADPLSVASPLLDRLRQVPDPRRLRGLRHPLLVILVLTACATLVVGNDSVTAIRQWAARTPQDVLHRIGARYNPLLRRYTVPSERTFRRVLAGLDGDALDTATCGYAADVVRGDAPSPVIAAGDDEPAEREQRRATLRAVTHPAPAGLLPAAAIDGKLLHGSRTPTGQVFLVAAVTHDRAVVLGQRQVPDKRGETAVIADLLAPLDVAGMMLTLDALHTTKKTARLITGPLKAHYTLILKGNQPLALQAAQRLLSGTDTEFIDSMDVTADRGHGRTERRTLRVAACNDTLFPGARQVFRLRRDTGGLDGVRTSKEIIHGIVSIGADQASPQHLNAYARGHWAVENRLHWTRDVTFHEDNSQLRTGTAPRAVASFRNLSLNTIRLAGRANIAHARRDLHDRTDTFAVYG</sequence>
<feature type="non-terminal residue" evidence="3">
    <location>
        <position position="442"/>
    </location>
</feature>
<dbReference type="PANTHER" id="PTHR30298">
    <property type="entry name" value="H REPEAT-ASSOCIATED PREDICTED TRANSPOSASE"/>
    <property type="match status" value="1"/>
</dbReference>
<evidence type="ECO:0000313" key="3">
    <source>
        <dbReference type="EMBL" id="MFC0534276.1"/>
    </source>
</evidence>
<dbReference type="InterPro" id="IPR032806">
    <property type="entry name" value="YbfD_N"/>
</dbReference>
<dbReference type="InterPro" id="IPR047647">
    <property type="entry name" value="ISAs1_transpos"/>
</dbReference>
<reference evidence="3 4" key="1">
    <citation type="submission" date="2024-09" db="EMBL/GenBank/DDBJ databases">
        <authorList>
            <person name="Sun Q."/>
            <person name="Mori K."/>
        </authorList>
    </citation>
    <scope>NUCLEOTIDE SEQUENCE [LARGE SCALE GENOMIC DNA]</scope>
    <source>
        <strain evidence="3 4">TBRC 3947</strain>
    </source>
</reference>
<proteinExistence type="predicted"/>
<name>A0ABV6MHR7_9ACTN</name>
<dbReference type="EMBL" id="JBHLUH010000116">
    <property type="protein sequence ID" value="MFC0534276.1"/>
    <property type="molecule type" value="Genomic_DNA"/>
</dbReference>
<dbReference type="InterPro" id="IPR002559">
    <property type="entry name" value="Transposase_11"/>
</dbReference>
<dbReference type="Pfam" id="PF01609">
    <property type="entry name" value="DDE_Tnp_1"/>
    <property type="match status" value="1"/>
</dbReference>
<evidence type="ECO:0000259" key="1">
    <source>
        <dbReference type="Pfam" id="PF01609"/>
    </source>
</evidence>
<dbReference type="PANTHER" id="PTHR30298:SF0">
    <property type="entry name" value="PROTEIN YBFL-RELATED"/>
    <property type="match status" value="1"/>
</dbReference>
<feature type="domain" description="Transposase IS4-like" evidence="1">
    <location>
        <begin position="187"/>
        <end position="414"/>
    </location>
</feature>
<keyword evidence="4" id="KW-1185">Reference proteome</keyword>
<evidence type="ECO:0000259" key="2">
    <source>
        <dbReference type="Pfam" id="PF13808"/>
    </source>
</evidence>
<dbReference type="Proteomes" id="UP001589867">
    <property type="component" value="Unassembled WGS sequence"/>
</dbReference>
<comment type="caution">
    <text evidence="3">The sequence shown here is derived from an EMBL/GenBank/DDBJ whole genome shotgun (WGS) entry which is preliminary data.</text>
</comment>
<feature type="domain" description="H repeat-associated protein N-terminal" evidence="2">
    <location>
        <begin position="47"/>
        <end position="138"/>
    </location>
</feature>
<gene>
    <name evidence="3" type="ORF">ACFFIA_42480</name>
</gene>
<organism evidence="3 4">
    <name type="scientific">Phytohabitans kaempferiae</name>
    <dbReference type="NCBI Taxonomy" id="1620943"/>
    <lineage>
        <taxon>Bacteria</taxon>
        <taxon>Bacillati</taxon>
        <taxon>Actinomycetota</taxon>
        <taxon>Actinomycetes</taxon>
        <taxon>Micromonosporales</taxon>
        <taxon>Micromonosporaceae</taxon>
    </lineage>
</organism>
<dbReference type="InterPro" id="IPR051698">
    <property type="entry name" value="Transposase_11-like"/>
</dbReference>
<dbReference type="Pfam" id="PF13808">
    <property type="entry name" value="DDE_Tnp_1_assoc"/>
    <property type="match status" value="1"/>
</dbReference>
<dbReference type="NCBIfam" id="NF033564">
    <property type="entry name" value="transpos_ISAs1"/>
    <property type="match status" value="1"/>
</dbReference>